<name>A0ABV5IJV7_9ACTN</name>
<evidence type="ECO:0000313" key="2">
    <source>
        <dbReference type="Proteomes" id="UP001589647"/>
    </source>
</evidence>
<dbReference type="RefSeq" id="WP_189650344.1">
    <property type="nucleotide sequence ID" value="NZ_BMRC01000013.1"/>
</dbReference>
<organism evidence="1 2">
    <name type="scientific">Nonomuraea spiralis</name>
    <dbReference type="NCBI Taxonomy" id="46182"/>
    <lineage>
        <taxon>Bacteria</taxon>
        <taxon>Bacillati</taxon>
        <taxon>Actinomycetota</taxon>
        <taxon>Actinomycetes</taxon>
        <taxon>Streptosporangiales</taxon>
        <taxon>Streptosporangiaceae</taxon>
        <taxon>Nonomuraea</taxon>
    </lineage>
</organism>
<reference evidence="1 2" key="1">
    <citation type="submission" date="2024-09" db="EMBL/GenBank/DDBJ databases">
        <authorList>
            <person name="Sun Q."/>
            <person name="Mori K."/>
        </authorList>
    </citation>
    <scope>NUCLEOTIDE SEQUENCE [LARGE SCALE GENOMIC DNA]</scope>
    <source>
        <strain evidence="1 2">CCM 3426</strain>
    </source>
</reference>
<dbReference type="EMBL" id="JBHMEI010000020">
    <property type="protein sequence ID" value="MFB9204812.1"/>
    <property type="molecule type" value="Genomic_DNA"/>
</dbReference>
<gene>
    <name evidence="1" type="ORF">ACFFV7_26705</name>
</gene>
<keyword evidence="2" id="KW-1185">Reference proteome</keyword>
<comment type="caution">
    <text evidence="1">The sequence shown here is derived from an EMBL/GenBank/DDBJ whole genome shotgun (WGS) entry which is preliminary data.</text>
</comment>
<sequence length="79" mass="9294">MRHRHHDHLARHREAPDRVPLICDWFEERGFERRWLSDPEAGFGVGVHRFTGRPEPLVPGERMFTFVGYGVLEGTRART</sequence>
<evidence type="ECO:0000313" key="1">
    <source>
        <dbReference type="EMBL" id="MFB9204812.1"/>
    </source>
</evidence>
<accession>A0ABV5IJV7</accession>
<dbReference type="Proteomes" id="UP001589647">
    <property type="component" value="Unassembled WGS sequence"/>
</dbReference>
<proteinExistence type="predicted"/>
<protein>
    <submittedName>
        <fullName evidence="1">Uncharacterized protein</fullName>
    </submittedName>
</protein>